<dbReference type="EC" id="1.3.1.13" evidence="1"/>
<organism evidence="1 2">
    <name type="scientific">Vermiconidia calcicola</name>
    <dbReference type="NCBI Taxonomy" id="1690605"/>
    <lineage>
        <taxon>Eukaryota</taxon>
        <taxon>Fungi</taxon>
        <taxon>Dikarya</taxon>
        <taxon>Ascomycota</taxon>
        <taxon>Pezizomycotina</taxon>
        <taxon>Dothideomycetes</taxon>
        <taxon>Dothideomycetidae</taxon>
        <taxon>Mycosphaerellales</taxon>
        <taxon>Extremaceae</taxon>
        <taxon>Vermiconidia</taxon>
    </lineage>
</organism>
<dbReference type="Proteomes" id="UP001281147">
    <property type="component" value="Unassembled WGS sequence"/>
</dbReference>
<keyword evidence="2" id="KW-1185">Reference proteome</keyword>
<name>A0ACC3MDX4_9PEZI</name>
<sequence>MGDAVVGIIGMGDMGKMYARRISDAGWRVHACDIPEKYDALTEEFASRKNVTVFQNGHLVSRSSDWIMYAVEAKNIDAIVAAYGPSTKTGAVVGGQTSTKAPEIAAFEKHLPLDVEIVSCHSLHGPGVNPKGQPLVIIKHRASQKSVELVERILSCFDSKFVYLSAEKHDRITADTQAVTHAAFLSMGSAWQANNQFPWQIGRYVGGIENVKINLMLRIYSNKWHVYAGLAILNPSARAQIRQYAESVTELYKLMLGGERKELTDRIHAARAAVFGKQRKDKEELLLQDELLDQFSLGEKPPERVGNNQLSLLAMVDCWWKLEIVPYDHMICSTPLFRLWLGITEYVYRNEELLNECIETALQDTTFRSDDLEFTFAARDWSERVSLGHMDGYREKFEKIQTYFSPRFAEATKVGNEMIKTIEENLNSRKKGPNGAL</sequence>
<comment type="caution">
    <text evidence="1">The sequence shown here is derived from an EMBL/GenBank/DDBJ whole genome shotgun (WGS) entry which is preliminary data.</text>
</comment>
<keyword evidence="1" id="KW-0560">Oxidoreductase</keyword>
<dbReference type="EMBL" id="JAUTXU010000337">
    <property type="protein sequence ID" value="KAK3684571.1"/>
    <property type="molecule type" value="Genomic_DNA"/>
</dbReference>
<reference evidence="1" key="1">
    <citation type="submission" date="2023-07" db="EMBL/GenBank/DDBJ databases">
        <title>Black Yeasts Isolated from many extreme environments.</title>
        <authorList>
            <person name="Coleine C."/>
            <person name="Stajich J.E."/>
            <person name="Selbmann L."/>
        </authorList>
    </citation>
    <scope>NUCLEOTIDE SEQUENCE</scope>
    <source>
        <strain evidence="1">CCFEE 5714</strain>
    </source>
</reference>
<protein>
    <submittedName>
        <fullName evidence="1">Prephenate dehydrogenase (NADP(+))</fullName>
        <ecNumber evidence="1">1.3.1.13</ecNumber>
    </submittedName>
</protein>
<gene>
    <name evidence="1" type="primary">TYR1_2</name>
    <name evidence="1" type="ORF">LTR37_020134</name>
</gene>
<accession>A0ACC3MDX4</accession>
<proteinExistence type="predicted"/>
<evidence type="ECO:0000313" key="1">
    <source>
        <dbReference type="EMBL" id="KAK3684571.1"/>
    </source>
</evidence>
<evidence type="ECO:0000313" key="2">
    <source>
        <dbReference type="Proteomes" id="UP001281147"/>
    </source>
</evidence>